<name>A0AAY4EUL1_9TELE</name>
<reference evidence="1 2" key="1">
    <citation type="submission" date="2020-06" db="EMBL/GenBank/DDBJ databases">
        <authorList>
            <consortium name="Wellcome Sanger Institute Data Sharing"/>
        </authorList>
    </citation>
    <scope>NUCLEOTIDE SEQUENCE [LARGE SCALE GENOMIC DNA]</scope>
</reference>
<dbReference type="AlphaFoldDB" id="A0AAY4EUL1"/>
<dbReference type="Ensembl" id="ENSDCDT00010072140.1">
    <property type="protein sequence ID" value="ENSDCDP00010061372.1"/>
    <property type="gene ID" value="ENSDCDG00010033901.1"/>
</dbReference>
<sequence>MVSTEKGIWRVLARCSSRERDFSGELLLGLAPTDNPESESGNSVITSLLLFLRPSADERSRISKGPRGEPCCISANWPTSLLPSQGWAAAFVFRRSV</sequence>
<evidence type="ECO:0000313" key="1">
    <source>
        <dbReference type="Ensembl" id="ENSDCDP00010061372.1"/>
    </source>
</evidence>
<reference evidence="1" key="2">
    <citation type="submission" date="2025-08" db="UniProtKB">
        <authorList>
            <consortium name="Ensembl"/>
        </authorList>
    </citation>
    <scope>IDENTIFICATION</scope>
</reference>
<dbReference type="Proteomes" id="UP000694580">
    <property type="component" value="Chromosome 9"/>
</dbReference>
<protein>
    <submittedName>
        <fullName evidence="1">Uncharacterized protein</fullName>
    </submittedName>
</protein>
<accession>A0AAY4EUL1</accession>
<evidence type="ECO:0000313" key="2">
    <source>
        <dbReference type="Proteomes" id="UP000694580"/>
    </source>
</evidence>
<reference evidence="1" key="3">
    <citation type="submission" date="2025-09" db="UniProtKB">
        <authorList>
            <consortium name="Ensembl"/>
        </authorList>
    </citation>
    <scope>IDENTIFICATION</scope>
</reference>
<proteinExistence type="predicted"/>
<organism evidence="1 2">
    <name type="scientific">Denticeps clupeoides</name>
    <name type="common">denticle herring</name>
    <dbReference type="NCBI Taxonomy" id="299321"/>
    <lineage>
        <taxon>Eukaryota</taxon>
        <taxon>Metazoa</taxon>
        <taxon>Chordata</taxon>
        <taxon>Craniata</taxon>
        <taxon>Vertebrata</taxon>
        <taxon>Euteleostomi</taxon>
        <taxon>Actinopterygii</taxon>
        <taxon>Neopterygii</taxon>
        <taxon>Teleostei</taxon>
        <taxon>Clupei</taxon>
        <taxon>Clupeiformes</taxon>
        <taxon>Denticipitoidei</taxon>
        <taxon>Denticipitidae</taxon>
        <taxon>Denticeps</taxon>
    </lineage>
</organism>
<keyword evidence="2" id="KW-1185">Reference proteome</keyword>